<dbReference type="NCBIfam" id="TIGR01439">
    <property type="entry name" value="lp_hng_hel_AbrB"/>
    <property type="match status" value="1"/>
</dbReference>
<dbReference type="InterPro" id="IPR007159">
    <property type="entry name" value="SpoVT-AbrB_dom"/>
</dbReference>
<protein>
    <recommendedName>
        <fullName evidence="1">SpoVT-AbrB domain-containing protein</fullName>
    </recommendedName>
</protein>
<name>A0A923T9S4_9BACT</name>
<keyword evidence="3" id="KW-1185">Reference proteome</keyword>
<dbReference type="Gene3D" id="2.10.260.10">
    <property type="match status" value="1"/>
</dbReference>
<sequence length="94" mass="10692">MKVTVDKFGRILIPKKLREAGGIEAGSVFEIEMDDSTHSLFFKLVPEVLPHVEYTPWGWPVIVYPDPSVVNFNLKEFINTGYEERGLQLLGLND</sequence>
<comment type="caution">
    <text evidence="2">The sequence shown here is derived from an EMBL/GenBank/DDBJ whole genome shotgun (WGS) entry which is preliminary data.</text>
</comment>
<accession>A0A923T9S4</accession>
<organism evidence="2 3">
    <name type="scientific">Neolewinella lacunae</name>
    <dbReference type="NCBI Taxonomy" id="1517758"/>
    <lineage>
        <taxon>Bacteria</taxon>
        <taxon>Pseudomonadati</taxon>
        <taxon>Bacteroidota</taxon>
        <taxon>Saprospiria</taxon>
        <taxon>Saprospirales</taxon>
        <taxon>Lewinellaceae</taxon>
        <taxon>Neolewinella</taxon>
    </lineage>
</organism>
<dbReference type="AlphaFoldDB" id="A0A923T9S4"/>
<evidence type="ECO:0000313" key="3">
    <source>
        <dbReference type="Proteomes" id="UP000650081"/>
    </source>
</evidence>
<dbReference type="Pfam" id="PF04014">
    <property type="entry name" value="MazE_antitoxin"/>
    <property type="match status" value="1"/>
</dbReference>
<evidence type="ECO:0000259" key="1">
    <source>
        <dbReference type="Pfam" id="PF04014"/>
    </source>
</evidence>
<dbReference type="RefSeq" id="WP_187467865.1">
    <property type="nucleotide sequence ID" value="NZ_JACSIT010000141.1"/>
</dbReference>
<dbReference type="Proteomes" id="UP000650081">
    <property type="component" value="Unassembled WGS sequence"/>
</dbReference>
<reference evidence="2" key="1">
    <citation type="submission" date="2020-08" db="EMBL/GenBank/DDBJ databases">
        <title>Lewinella bacteria from marine environments.</title>
        <authorList>
            <person name="Zhong Y."/>
        </authorList>
    </citation>
    <scope>NUCLEOTIDE SEQUENCE</scope>
    <source>
        <strain evidence="2">KCTC 42187</strain>
    </source>
</reference>
<evidence type="ECO:0000313" key="2">
    <source>
        <dbReference type="EMBL" id="MBC6995844.1"/>
    </source>
</evidence>
<dbReference type="InterPro" id="IPR037914">
    <property type="entry name" value="SpoVT-AbrB_sf"/>
</dbReference>
<dbReference type="EMBL" id="JACSIT010000141">
    <property type="protein sequence ID" value="MBC6995844.1"/>
    <property type="molecule type" value="Genomic_DNA"/>
</dbReference>
<feature type="domain" description="SpoVT-AbrB" evidence="1">
    <location>
        <begin position="3"/>
        <end position="35"/>
    </location>
</feature>
<gene>
    <name evidence="2" type="ORF">H9S92_16880</name>
</gene>
<dbReference type="GO" id="GO:0003677">
    <property type="term" value="F:DNA binding"/>
    <property type="evidence" value="ECO:0007669"/>
    <property type="project" value="InterPro"/>
</dbReference>
<dbReference type="SUPFAM" id="SSF89447">
    <property type="entry name" value="AbrB/MazE/MraZ-like"/>
    <property type="match status" value="1"/>
</dbReference>
<proteinExistence type="predicted"/>